<dbReference type="AlphaFoldDB" id="A0AB74V100"/>
<comment type="similarity">
    <text evidence="2">Belongs to the GSP J family.</text>
</comment>
<comment type="subcellular location">
    <subcellularLocation>
        <location evidence="1">Cell inner membrane</location>
        <topology evidence="1">Single-pass membrane protein</topology>
    </subcellularLocation>
</comment>
<evidence type="ECO:0000256" key="9">
    <source>
        <dbReference type="ARBA" id="ARBA00023136"/>
    </source>
</evidence>
<dbReference type="GO" id="GO:0005886">
    <property type="term" value="C:plasma membrane"/>
    <property type="evidence" value="ECO:0007669"/>
    <property type="project" value="UniProtKB-SubCell"/>
</dbReference>
<gene>
    <name evidence="10" type="ORF">ACFYG5_08800</name>
</gene>
<dbReference type="GO" id="GO:0015627">
    <property type="term" value="C:type II protein secretion system complex"/>
    <property type="evidence" value="ECO:0007669"/>
    <property type="project" value="InterPro"/>
</dbReference>
<evidence type="ECO:0000256" key="8">
    <source>
        <dbReference type="ARBA" id="ARBA00022989"/>
    </source>
</evidence>
<evidence type="ECO:0000256" key="3">
    <source>
        <dbReference type="ARBA" id="ARBA00021539"/>
    </source>
</evidence>
<dbReference type="SUPFAM" id="SSF54523">
    <property type="entry name" value="Pili subunits"/>
    <property type="match status" value="1"/>
</dbReference>
<evidence type="ECO:0000256" key="5">
    <source>
        <dbReference type="ARBA" id="ARBA00022481"/>
    </source>
</evidence>
<dbReference type="InterPro" id="IPR010055">
    <property type="entry name" value="T2SS_protein-GspJ"/>
</dbReference>
<evidence type="ECO:0000256" key="1">
    <source>
        <dbReference type="ARBA" id="ARBA00004377"/>
    </source>
</evidence>
<evidence type="ECO:0000256" key="2">
    <source>
        <dbReference type="ARBA" id="ARBA00011084"/>
    </source>
</evidence>
<reference evidence="10" key="1">
    <citation type="submission" date="2024-10" db="EMBL/GenBank/DDBJ databases">
        <authorList>
            <person name="Lesea H.P."/>
            <person name="Kuehl J.V."/>
            <person name="Chandonia J.-M."/>
        </authorList>
    </citation>
    <scope>NUCLEOTIDE SEQUENCE</scope>
    <source>
        <strain evidence="10">FW102-FHT14D07</strain>
    </source>
</reference>
<sequence>MNAHRFRAAPGFTLIELLSALLVLSLLTLMAYRGLGVVMASRDRIQAESAQWRQAESFFVRFARDVRLAAPRPVRSDAGTSPAWLGRPDAAQAPLLEFTRFAGTDGVDVPRRIGYGVNGAHQIELWIWPGLDLAATTPPTRYVVLDDVTRLSLQYLGPALTWNNTWPTTPADPPLPLAVRMQVVLGSGETVVRVFALRS</sequence>
<dbReference type="InterPro" id="IPR012902">
    <property type="entry name" value="N_methyl_site"/>
</dbReference>
<evidence type="ECO:0000256" key="4">
    <source>
        <dbReference type="ARBA" id="ARBA00022475"/>
    </source>
</evidence>
<keyword evidence="4" id="KW-1003">Cell membrane</keyword>
<dbReference type="PANTHER" id="PTHR39583">
    <property type="entry name" value="TYPE II SECRETION SYSTEM PROTEIN J-RELATED"/>
    <property type="match status" value="1"/>
</dbReference>
<name>A0AB74V100_9GAMM</name>
<evidence type="ECO:0000313" key="10">
    <source>
        <dbReference type="EMBL" id="XIA20205.1"/>
    </source>
</evidence>
<proteinExistence type="inferred from homology"/>
<organism evidence="10">
    <name type="scientific">Rhodanobacter sp. FW102-FHT14D07</name>
    <dbReference type="NCBI Taxonomy" id="3351462"/>
    <lineage>
        <taxon>Bacteria</taxon>
        <taxon>Pseudomonadati</taxon>
        <taxon>Pseudomonadota</taxon>
        <taxon>Gammaproteobacteria</taxon>
        <taxon>Lysobacterales</taxon>
        <taxon>Rhodanobacteraceae</taxon>
        <taxon>Rhodanobacter</taxon>
    </lineage>
</organism>
<keyword evidence="8" id="KW-1133">Transmembrane helix</keyword>
<dbReference type="Gene3D" id="3.10.610.10">
    <property type="entry name" value="GSPII I/J protein-like"/>
    <property type="match status" value="1"/>
</dbReference>
<keyword evidence="5" id="KW-0488">Methylation</keyword>
<dbReference type="Pfam" id="PF11612">
    <property type="entry name" value="T2SSJ"/>
    <property type="match status" value="1"/>
</dbReference>
<dbReference type="RefSeq" id="WP_395117910.1">
    <property type="nucleotide sequence ID" value="NZ_CP170721.1"/>
</dbReference>
<dbReference type="NCBIfam" id="TIGR02532">
    <property type="entry name" value="IV_pilin_GFxxxE"/>
    <property type="match status" value="1"/>
</dbReference>
<accession>A0AB74V100</accession>
<evidence type="ECO:0000256" key="7">
    <source>
        <dbReference type="ARBA" id="ARBA00022692"/>
    </source>
</evidence>
<dbReference type="PANTHER" id="PTHR39583:SF2">
    <property type="entry name" value="TYPE II SECRETION SYSTEM PROTEIN J"/>
    <property type="match status" value="1"/>
</dbReference>
<protein>
    <recommendedName>
        <fullName evidence="3">Type II secretion system protein J</fullName>
    </recommendedName>
</protein>
<dbReference type="InterPro" id="IPR045584">
    <property type="entry name" value="Pilin-like"/>
</dbReference>
<keyword evidence="9" id="KW-0472">Membrane</keyword>
<keyword evidence="7" id="KW-0812">Transmembrane</keyword>
<evidence type="ECO:0000256" key="6">
    <source>
        <dbReference type="ARBA" id="ARBA00022519"/>
    </source>
</evidence>
<dbReference type="InterPro" id="IPR051621">
    <property type="entry name" value="T2SS_protein_J"/>
</dbReference>
<dbReference type="EMBL" id="CP170721">
    <property type="protein sequence ID" value="XIA20205.1"/>
    <property type="molecule type" value="Genomic_DNA"/>
</dbReference>
<dbReference type="Pfam" id="PF07963">
    <property type="entry name" value="N_methyl"/>
    <property type="match status" value="1"/>
</dbReference>
<dbReference type="GO" id="GO:0015628">
    <property type="term" value="P:protein secretion by the type II secretion system"/>
    <property type="evidence" value="ECO:0007669"/>
    <property type="project" value="InterPro"/>
</dbReference>
<keyword evidence="6" id="KW-0997">Cell inner membrane</keyword>